<feature type="domain" description="SAV-6107-like HEPN" evidence="2">
    <location>
        <begin position="73"/>
        <end position="165"/>
    </location>
</feature>
<protein>
    <recommendedName>
        <fullName evidence="2">SAV-6107-like HEPN domain-containing protein</fullName>
    </recommendedName>
</protein>
<evidence type="ECO:0000313" key="4">
    <source>
        <dbReference type="Proteomes" id="UP000274762"/>
    </source>
</evidence>
<dbReference type="InterPro" id="IPR040891">
    <property type="entry name" value="HEPN_SAV_6107"/>
</dbReference>
<evidence type="ECO:0000256" key="1">
    <source>
        <dbReference type="SAM" id="MobiDB-lite"/>
    </source>
</evidence>
<feature type="compositionally biased region" description="Basic and acidic residues" evidence="1">
    <location>
        <begin position="1"/>
        <end position="23"/>
    </location>
</feature>
<organism evidence="3 4">
    <name type="scientific">Williamsia marianensis</name>
    <dbReference type="NCBI Taxonomy" id="85044"/>
    <lineage>
        <taxon>Bacteria</taxon>
        <taxon>Bacillati</taxon>
        <taxon>Actinomycetota</taxon>
        <taxon>Actinomycetes</taxon>
        <taxon>Mycobacteriales</taxon>
        <taxon>Nocardiaceae</taxon>
        <taxon>Williamsia</taxon>
    </lineage>
</organism>
<evidence type="ECO:0000259" key="2">
    <source>
        <dbReference type="Pfam" id="PF18726"/>
    </source>
</evidence>
<accession>A0A495K1F3</accession>
<dbReference type="EMBL" id="RBKV01000001">
    <property type="protein sequence ID" value="RKR95031.1"/>
    <property type="molecule type" value="Genomic_DNA"/>
</dbReference>
<dbReference type="Pfam" id="PF18726">
    <property type="entry name" value="HEPN_SAV_6107"/>
    <property type="match status" value="1"/>
</dbReference>
<dbReference type="AlphaFoldDB" id="A0A495K1F3"/>
<proteinExistence type="predicted"/>
<sequence>MVDEGSVGHRTEPSTVHLREKGVEQMSPTTAQRSRGTARNRTSEASRLEPSQIIAARDLLERAEVRLRESDIVTDPTDEFSALYQAALRGAGAALAVAERPTRRRGSRSAWSRLPHALPEMTGWATYFAGLSRLRADAEAGIRAVDSVQIDELRVRVDEFLHVVEMEIVRREQGKTSKFPAGAA</sequence>
<comment type="caution">
    <text evidence="3">The sequence shown here is derived from an EMBL/GenBank/DDBJ whole genome shotgun (WGS) entry which is preliminary data.</text>
</comment>
<feature type="region of interest" description="Disordered" evidence="1">
    <location>
        <begin position="1"/>
        <end position="50"/>
    </location>
</feature>
<name>A0A495K1F3_WILMA</name>
<gene>
    <name evidence="3" type="ORF">DFJ75_1839</name>
</gene>
<reference evidence="3 4" key="1">
    <citation type="submission" date="2018-10" db="EMBL/GenBank/DDBJ databases">
        <title>Sequencing the genomes of 1000 actinobacteria strains.</title>
        <authorList>
            <person name="Klenk H.-P."/>
        </authorList>
    </citation>
    <scope>NUCLEOTIDE SEQUENCE [LARGE SCALE GENOMIC DNA]</scope>
    <source>
        <strain evidence="3 4">DSM 44343</strain>
    </source>
</reference>
<dbReference type="Proteomes" id="UP000274762">
    <property type="component" value="Unassembled WGS sequence"/>
</dbReference>
<feature type="compositionally biased region" description="Polar residues" evidence="1">
    <location>
        <begin position="26"/>
        <end position="40"/>
    </location>
</feature>
<evidence type="ECO:0000313" key="3">
    <source>
        <dbReference type="EMBL" id="RKR95031.1"/>
    </source>
</evidence>